<comment type="caution">
    <text evidence="2">The sequence shown here is derived from an EMBL/GenBank/DDBJ whole genome shotgun (WGS) entry which is preliminary data.</text>
</comment>
<accession>A0ABT8B9C2</accession>
<dbReference type="InterPro" id="IPR045584">
    <property type="entry name" value="Pilin-like"/>
</dbReference>
<gene>
    <name evidence="2" type="ORF">QWZ03_16555</name>
</gene>
<protein>
    <submittedName>
        <fullName evidence="2">Type II secretion system protein</fullName>
    </submittedName>
</protein>
<organism evidence="2 3">
    <name type="scientific">Chitinimonas viridis</name>
    <dbReference type="NCBI Taxonomy" id="664880"/>
    <lineage>
        <taxon>Bacteria</taxon>
        <taxon>Pseudomonadati</taxon>
        <taxon>Pseudomonadota</taxon>
        <taxon>Betaproteobacteria</taxon>
        <taxon>Neisseriales</taxon>
        <taxon>Chitinibacteraceae</taxon>
        <taxon>Chitinimonas</taxon>
    </lineage>
</organism>
<dbReference type="RefSeq" id="WP_290333732.1">
    <property type="nucleotide sequence ID" value="NZ_JAUFPU010000018.1"/>
</dbReference>
<dbReference type="SUPFAM" id="SSF54523">
    <property type="entry name" value="Pili subunits"/>
    <property type="match status" value="1"/>
</dbReference>
<dbReference type="Proteomes" id="UP001180081">
    <property type="component" value="Unassembled WGS sequence"/>
</dbReference>
<name>A0ABT8B9C2_9NEIS</name>
<evidence type="ECO:0000256" key="1">
    <source>
        <dbReference type="ARBA" id="ARBA00022481"/>
    </source>
</evidence>
<dbReference type="InterPro" id="IPR000983">
    <property type="entry name" value="Bac_GSPG_pilin"/>
</dbReference>
<dbReference type="InterPro" id="IPR012902">
    <property type="entry name" value="N_methyl_site"/>
</dbReference>
<sequence>MKQRGFTLIELLVTLTLLAILAGAALPLAQLQAQRSREQNLRQALWSLRNAIDEYKRAYDEGRLEKTVGSSGYPANLRVLVDGVSDISSPDAQKLYFLRRIPRDPFFPDQTAPPETTWGLRSYASPAEAPRAGADVYDVYSLNPGTALDGQPYRLW</sequence>
<dbReference type="PRINTS" id="PR00813">
    <property type="entry name" value="BCTERIALGSPG"/>
</dbReference>
<reference evidence="2" key="1">
    <citation type="journal article" date="2014" name="Int. J. Syst. Evol. Microbiol.">
        <title>Complete genome of a new Firmicutes species belonging to the dominant human colonic microbiota ('Ruminococcus bicirculans') reveals two chromosomes and a selective capacity to utilize plant glucans.</title>
        <authorList>
            <consortium name="NISC Comparative Sequencing Program"/>
            <person name="Wegmann U."/>
            <person name="Louis P."/>
            <person name="Goesmann A."/>
            <person name="Henrissat B."/>
            <person name="Duncan S.H."/>
            <person name="Flint H.J."/>
        </authorList>
    </citation>
    <scope>NUCLEOTIDE SEQUENCE</scope>
    <source>
        <strain evidence="2">CECT 7703</strain>
    </source>
</reference>
<dbReference type="NCBIfam" id="TIGR02532">
    <property type="entry name" value="IV_pilin_GFxxxE"/>
    <property type="match status" value="1"/>
</dbReference>
<dbReference type="Gene3D" id="3.30.700.10">
    <property type="entry name" value="Glycoprotein, Type 4 Pilin"/>
    <property type="match status" value="1"/>
</dbReference>
<keyword evidence="3" id="KW-1185">Reference proteome</keyword>
<reference evidence="2" key="2">
    <citation type="submission" date="2023-06" db="EMBL/GenBank/DDBJ databases">
        <authorList>
            <person name="Lucena T."/>
            <person name="Sun Q."/>
        </authorList>
    </citation>
    <scope>NUCLEOTIDE SEQUENCE</scope>
    <source>
        <strain evidence="2">CECT 7703</strain>
    </source>
</reference>
<proteinExistence type="predicted"/>
<dbReference type="EMBL" id="JAUFPU010000018">
    <property type="protein sequence ID" value="MDN3578382.1"/>
    <property type="molecule type" value="Genomic_DNA"/>
</dbReference>
<dbReference type="Pfam" id="PF07963">
    <property type="entry name" value="N_methyl"/>
    <property type="match status" value="1"/>
</dbReference>
<evidence type="ECO:0000313" key="2">
    <source>
        <dbReference type="EMBL" id="MDN3578382.1"/>
    </source>
</evidence>
<evidence type="ECO:0000313" key="3">
    <source>
        <dbReference type="Proteomes" id="UP001180081"/>
    </source>
</evidence>
<dbReference type="PROSITE" id="PS00409">
    <property type="entry name" value="PROKAR_NTER_METHYL"/>
    <property type="match status" value="1"/>
</dbReference>
<keyword evidence="1" id="KW-0488">Methylation</keyword>